<evidence type="ECO:0000313" key="1">
    <source>
        <dbReference type="EMBL" id="QNB45413.1"/>
    </source>
</evidence>
<protein>
    <submittedName>
        <fullName evidence="1">Uncharacterized protein</fullName>
    </submittedName>
</protein>
<organism evidence="1 2">
    <name type="scientific">Thermanaerosceptrum fracticalcis</name>
    <dbReference type="NCBI Taxonomy" id="1712410"/>
    <lineage>
        <taxon>Bacteria</taxon>
        <taxon>Bacillati</taxon>
        <taxon>Bacillota</taxon>
        <taxon>Clostridia</taxon>
        <taxon>Eubacteriales</taxon>
        <taxon>Peptococcaceae</taxon>
        <taxon>Thermanaerosceptrum</taxon>
    </lineage>
</organism>
<gene>
    <name evidence="1" type="ORF">BR63_03230</name>
</gene>
<dbReference type="AlphaFoldDB" id="A0A7G6E009"/>
<keyword evidence="2" id="KW-1185">Reference proteome</keyword>
<dbReference type="EMBL" id="CP045798">
    <property type="protein sequence ID" value="QNB45413.1"/>
    <property type="molecule type" value="Genomic_DNA"/>
</dbReference>
<evidence type="ECO:0000313" key="2">
    <source>
        <dbReference type="Proteomes" id="UP000515847"/>
    </source>
</evidence>
<dbReference type="Proteomes" id="UP000515847">
    <property type="component" value="Chromosome"/>
</dbReference>
<reference evidence="1 2" key="1">
    <citation type="journal article" date="2019" name="Front. Microbiol.">
        <title>Thermoanaerosceptrum fracticalcis gen. nov. sp. nov., a Novel Fumarate-Fermenting Microorganism From a Deep Fractured Carbonate Aquifer of the US Great Basin.</title>
        <authorList>
            <person name="Hamilton-Brehm S.D."/>
            <person name="Stewart L.E."/>
            <person name="Zavarin M."/>
            <person name="Caldwell M."/>
            <person name="Lawson P.A."/>
            <person name="Onstott T.C."/>
            <person name="Grzymski J."/>
            <person name="Neveux I."/>
            <person name="Lollar B.S."/>
            <person name="Russell C.E."/>
            <person name="Moser D.P."/>
        </authorList>
    </citation>
    <scope>NUCLEOTIDE SEQUENCE [LARGE SCALE GENOMIC DNA]</scope>
    <source>
        <strain evidence="1 2">DRI-13</strain>
    </source>
</reference>
<name>A0A7G6E009_THEFR</name>
<proteinExistence type="predicted"/>
<dbReference type="OrthoDB" id="2442444at2"/>
<accession>A0A7G6E009</accession>
<dbReference type="KEGG" id="tfr:BR63_03230"/>
<sequence length="1136" mass="120830">MFVVFRRILRKLTLFTVVVYLLTISPNISINTVQASTYGNGSAGDVTITNTRNISTFSNKNFRNLTIDGGTLVVDQVATIYVQQNLVIKNGGKITSSNGADGYNYYDNYYKIFRSMSPTNGTDIIIYAQNININSNGHITTGKGGKGHPYYSGSYGRWSGGSGANSGNLTLFFDSLDINNSQINTGPGGEHGDGVMTDCNSGSGGSSGQINLNGINIRVTNNGLIQTGNGFKGNDAYVYYNSVAAGNGGNSGTVNISNSNYVLIDSTSSIKTGVPGNPGRITAHNYSGSNRAGTGGNAGIPGTINFTNCGTIDIHGSIQPYNGVDATYDSYYYNYSYPVGKKGGTGGSVNITGPNTILNVYGSGRILSGNGGKGGSVRSLSLGGSGPSSGLSGGEGGDGGNITLSIKDLNLYSGAVIKTGDGNIGGDGGTSGNSSTVSYRGGAGGKGGTLTLSVNNSLSKPANEYNLVTGKGGDGGKYAHGSYSGEDNVFYNYGGGHGGKGGNFVLNLPSTITVLSIKLAEIGAGGKGANIDYDGGAPSSTGYYRRTYSPGTGGSPGDLIINASSDLTLNGSQIYRINNSGMGNVFDFNSKYGTNIKSKNGSCGNVTLNIQGSLVIASNEAIFMGDMIHNGYAATNNSKLTINASNVRFDSSRPIKWSNAGGGTLELNTVLNNLIYGHNQFNTFFKDSGQSIGKYIYKFTHNSVQGIFKDIPQDHFQVSQDVSFNLEETLYNKILFLFANVKRYKSEDNGTNWQEIITVPMTKDWTWNAPATVKGNSRLKIGIIPYGYSSPEIQEIWINGKQLNTFWTPTQTNPPVIVSNTFAILDTDVGAPVVTLDVNKGETLTTNKILNLNIFAVDNVTPAHILKYSVSHNDGKGVENIPYSQISNYQYDLGKYYTNNQPPSGFYKITVKVIDENFNTGVASKTIYYLRPEDVPATPQPANTVSGNNPNGFALREKSGAEIVGQIKDNKLIYNANKNTLELDLTANTNPYYQVRIGESDFGRIYNKTDVRKLNLPPGEGYHLVGIRSLTADKAPGEETEFYVIVDNTPPVVDISVNNKASIITGDSVQLTIKAKDNIYSQDELVYSYDKSTWQPIPANGTITRSLAATGLVTITVYVKDPSGNIGEAIIKIWKK</sequence>
<dbReference type="RefSeq" id="WP_034423037.1">
    <property type="nucleotide sequence ID" value="NZ_CP045798.1"/>
</dbReference>